<dbReference type="InterPro" id="IPR007076">
    <property type="entry name" value="TfoX_N"/>
</dbReference>
<comment type="caution">
    <text evidence="2">The sequence shown here is derived from an EMBL/GenBank/DDBJ whole genome shotgun (WGS) entry which is preliminary data.</text>
</comment>
<accession>A0A2G0QAY9</accession>
<organism evidence="2 3">
    <name type="scientific">Xenorhabdus hominickii</name>
    <dbReference type="NCBI Taxonomy" id="351679"/>
    <lineage>
        <taxon>Bacteria</taxon>
        <taxon>Pseudomonadati</taxon>
        <taxon>Pseudomonadota</taxon>
        <taxon>Gammaproteobacteria</taxon>
        <taxon>Enterobacterales</taxon>
        <taxon>Morganellaceae</taxon>
        <taxon>Xenorhabdus</taxon>
    </lineage>
</organism>
<name>A0A2G0QAY9_XENHO</name>
<dbReference type="Proteomes" id="UP000225433">
    <property type="component" value="Unassembled WGS sequence"/>
</dbReference>
<evidence type="ECO:0000313" key="3">
    <source>
        <dbReference type="Proteomes" id="UP000225433"/>
    </source>
</evidence>
<feature type="domain" description="TfoX N-terminal" evidence="1">
    <location>
        <begin position="15"/>
        <end position="53"/>
    </location>
</feature>
<reference evidence="2 3" key="1">
    <citation type="journal article" date="2017" name="Nat. Microbiol.">
        <title>Natural product diversity associated with the nematode symbionts Photorhabdus and Xenorhabdus.</title>
        <authorList>
            <person name="Tobias N.J."/>
            <person name="Wolff H."/>
            <person name="Djahanschiri B."/>
            <person name="Grundmann F."/>
            <person name="Kronenwerth M."/>
            <person name="Shi Y.M."/>
            <person name="Simonyi S."/>
            <person name="Grun P."/>
            <person name="Shapiro-Ilan D."/>
            <person name="Pidot S.J."/>
            <person name="Stinear T.P."/>
            <person name="Ebersberger I."/>
            <person name="Bode H.B."/>
        </authorList>
    </citation>
    <scope>NUCLEOTIDE SEQUENCE [LARGE SCALE GENOMIC DNA]</scope>
    <source>
        <strain evidence="2 3">DSM 17903</strain>
    </source>
</reference>
<protein>
    <submittedName>
        <fullName evidence="2">DNA transformation protein tfoX</fullName>
    </submittedName>
</protein>
<dbReference type="AlphaFoldDB" id="A0A2G0QAY9"/>
<sequence length="55" mass="5841">MFLSGSRFTQLQHGVSSLGKLKKKSQFGGIGLLIDGVLFAISSDGELYLRGSSHA</sequence>
<evidence type="ECO:0000313" key="2">
    <source>
        <dbReference type="EMBL" id="PHM56407.1"/>
    </source>
</evidence>
<dbReference type="Gene3D" id="3.30.1460.30">
    <property type="entry name" value="YgaC/TfoX-N like chaperone"/>
    <property type="match status" value="1"/>
</dbReference>
<dbReference type="SUPFAM" id="SSF159894">
    <property type="entry name" value="YgaC/TfoX-N like"/>
    <property type="match status" value="1"/>
</dbReference>
<gene>
    <name evidence="2" type="ORF">Xhom_01895</name>
</gene>
<evidence type="ECO:0000259" key="1">
    <source>
        <dbReference type="Pfam" id="PF04993"/>
    </source>
</evidence>
<dbReference type="EMBL" id="NJAI01000002">
    <property type="protein sequence ID" value="PHM56407.1"/>
    <property type="molecule type" value="Genomic_DNA"/>
</dbReference>
<proteinExistence type="predicted"/>
<dbReference type="Pfam" id="PF04993">
    <property type="entry name" value="TfoX_N"/>
    <property type="match status" value="1"/>
</dbReference>